<reference evidence="1" key="1">
    <citation type="submission" date="2019-08" db="EMBL/GenBank/DDBJ databases">
        <authorList>
            <person name="Kucharzyk K."/>
            <person name="Murdoch R.W."/>
            <person name="Higgins S."/>
            <person name="Loffler F."/>
        </authorList>
    </citation>
    <scope>NUCLEOTIDE SEQUENCE</scope>
</reference>
<dbReference type="EMBL" id="VSSQ01107612">
    <property type="protein sequence ID" value="MPN46716.1"/>
    <property type="molecule type" value="Genomic_DNA"/>
</dbReference>
<dbReference type="AlphaFoldDB" id="A0A645I746"/>
<evidence type="ECO:0000313" key="1">
    <source>
        <dbReference type="EMBL" id="MPN46716.1"/>
    </source>
</evidence>
<accession>A0A645I746</accession>
<proteinExistence type="predicted"/>
<comment type="caution">
    <text evidence="1">The sequence shown here is derived from an EMBL/GenBank/DDBJ whole genome shotgun (WGS) entry which is preliminary data.</text>
</comment>
<sequence>MFFKCIGKSEFGLEFVIGNPLKHQRVILLTKPGNIELLFQDRLVTELQSIDIGNIRTDEFYSQS</sequence>
<name>A0A645I746_9ZZZZ</name>
<organism evidence="1">
    <name type="scientific">bioreactor metagenome</name>
    <dbReference type="NCBI Taxonomy" id="1076179"/>
    <lineage>
        <taxon>unclassified sequences</taxon>
        <taxon>metagenomes</taxon>
        <taxon>ecological metagenomes</taxon>
    </lineage>
</organism>
<gene>
    <name evidence="1" type="ORF">SDC9_194313</name>
</gene>
<protein>
    <submittedName>
        <fullName evidence="1">Uncharacterized protein</fullName>
    </submittedName>
</protein>